<name>U1SGE0_9BIFI</name>
<evidence type="ECO:0000313" key="1">
    <source>
        <dbReference type="EMBL" id="ERH31013.1"/>
    </source>
</evidence>
<dbReference type="PATRIC" id="fig|1321816.3.peg.607"/>
<sequence length="43" mass="4890">MRGCAVRKLLVYARGAVLWRVAKRFDFSSALATLKHVTARAWL</sequence>
<comment type="caution">
    <text evidence="1">The sequence shown here is derived from an EMBL/GenBank/DDBJ whole genome shotgun (WGS) entry which is preliminary data.</text>
</comment>
<dbReference type="HOGENOM" id="CLU_3228703_0_0_11"/>
<gene>
    <name evidence="1" type="ORF">HMPREF9244_00695</name>
</gene>
<accession>U1SGE0</accession>
<organism evidence="1 2">
    <name type="scientific">Alloscardovia omnicolens F0580</name>
    <dbReference type="NCBI Taxonomy" id="1321816"/>
    <lineage>
        <taxon>Bacteria</taxon>
        <taxon>Bacillati</taxon>
        <taxon>Actinomycetota</taxon>
        <taxon>Actinomycetes</taxon>
        <taxon>Bifidobacteriales</taxon>
        <taxon>Bifidobacteriaceae</taxon>
        <taxon>Alloscardovia</taxon>
    </lineage>
</organism>
<proteinExistence type="predicted"/>
<evidence type="ECO:0000313" key="2">
    <source>
        <dbReference type="Proteomes" id="UP000016519"/>
    </source>
</evidence>
<dbReference type="EMBL" id="AWSI01000020">
    <property type="protein sequence ID" value="ERH31013.1"/>
    <property type="molecule type" value="Genomic_DNA"/>
</dbReference>
<keyword evidence="2" id="KW-1185">Reference proteome</keyword>
<dbReference type="AlphaFoldDB" id="U1SGE0"/>
<dbReference type="Proteomes" id="UP000016519">
    <property type="component" value="Unassembled WGS sequence"/>
</dbReference>
<reference evidence="1 2" key="1">
    <citation type="submission" date="2013-08" db="EMBL/GenBank/DDBJ databases">
        <authorList>
            <person name="Weinstock G."/>
            <person name="Sodergren E."/>
            <person name="Wylie T."/>
            <person name="Fulton L."/>
            <person name="Fulton R."/>
            <person name="Fronick C."/>
            <person name="O'Laughlin M."/>
            <person name="Godfrey J."/>
            <person name="Miner T."/>
            <person name="Herter B."/>
            <person name="Appelbaum E."/>
            <person name="Cordes M."/>
            <person name="Lek S."/>
            <person name="Wollam A."/>
            <person name="Pepin K.H."/>
            <person name="Palsikar V.B."/>
            <person name="Mitreva M."/>
            <person name="Wilson R.K."/>
        </authorList>
    </citation>
    <scope>NUCLEOTIDE SEQUENCE [LARGE SCALE GENOMIC DNA]</scope>
    <source>
        <strain evidence="1 2">F0580</strain>
    </source>
</reference>
<protein>
    <submittedName>
        <fullName evidence="1">Uncharacterized protein</fullName>
    </submittedName>
</protein>